<dbReference type="Proteomes" id="UP001057375">
    <property type="component" value="Unassembled WGS sequence"/>
</dbReference>
<feature type="compositionally biased region" description="Polar residues" evidence="1">
    <location>
        <begin position="401"/>
        <end position="413"/>
    </location>
</feature>
<feature type="compositionally biased region" description="Polar residues" evidence="1">
    <location>
        <begin position="260"/>
        <end position="272"/>
    </location>
</feature>
<feature type="compositionally biased region" description="Low complexity" evidence="1">
    <location>
        <begin position="372"/>
        <end position="383"/>
    </location>
</feature>
<protein>
    <recommendedName>
        <fullName evidence="4">LisH domain-containing protein</fullName>
    </recommendedName>
</protein>
<evidence type="ECO:0008006" key="4">
    <source>
        <dbReference type="Google" id="ProtNLM"/>
    </source>
</evidence>
<organism evidence="2 3">
    <name type="scientific">Aduncisulcus paluster</name>
    <dbReference type="NCBI Taxonomy" id="2918883"/>
    <lineage>
        <taxon>Eukaryota</taxon>
        <taxon>Metamonada</taxon>
        <taxon>Carpediemonas-like organisms</taxon>
        <taxon>Aduncisulcus</taxon>
    </lineage>
</organism>
<feature type="compositionally biased region" description="Low complexity" evidence="1">
    <location>
        <begin position="231"/>
        <end position="242"/>
    </location>
</feature>
<dbReference type="InterPro" id="IPR006594">
    <property type="entry name" value="LisH"/>
</dbReference>
<feature type="compositionally biased region" description="Basic and acidic residues" evidence="1">
    <location>
        <begin position="518"/>
        <end position="531"/>
    </location>
</feature>
<evidence type="ECO:0000256" key="1">
    <source>
        <dbReference type="SAM" id="MobiDB-lite"/>
    </source>
</evidence>
<feature type="compositionally biased region" description="Acidic residues" evidence="1">
    <location>
        <begin position="446"/>
        <end position="456"/>
    </location>
</feature>
<feature type="compositionally biased region" description="Acidic residues" evidence="1">
    <location>
        <begin position="486"/>
        <end position="498"/>
    </location>
</feature>
<evidence type="ECO:0000313" key="3">
    <source>
        <dbReference type="Proteomes" id="UP001057375"/>
    </source>
</evidence>
<proteinExistence type="predicted"/>
<evidence type="ECO:0000313" key="2">
    <source>
        <dbReference type="EMBL" id="GKT27217.1"/>
    </source>
</evidence>
<dbReference type="EMBL" id="BQXS01012719">
    <property type="protein sequence ID" value="GKT27217.1"/>
    <property type="molecule type" value="Genomic_DNA"/>
</dbReference>
<feature type="compositionally biased region" description="Basic and acidic residues" evidence="1">
    <location>
        <begin position="300"/>
        <end position="367"/>
    </location>
</feature>
<reference evidence="2" key="1">
    <citation type="submission" date="2022-03" db="EMBL/GenBank/DDBJ databases">
        <title>Draft genome sequence of Aduncisulcus paluster, a free-living microaerophilic Fornicata.</title>
        <authorList>
            <person name="Yuyama I."/>
            <person name="Kume K."/>
            <person name="Tamura T."/>
            <person name="Inagaki Y."/>
            <person name="Hashimoto T."/>
        </authorList>
    </citation>
    <scope>NUCLEOTIDE SEQUENCE</scope>
    <source>
        <strain evidence="2">NY0171</strain>
    </source>
</reference>
<feature type="compositionally biased region" description="Basic and acidic residues" evidence="1">
    <location>
        <begin position="164"/>
        <end position="226"/>
    </location>
</feature>
<name>A0ABQ5K5L9_9EUKA</name>
<accession>A0ABQ5K5L9</accession>
<comment type="caution">
    <text evidence="2">The sequence shown here is derived from an EMBL/GenBank/DDBJ whole genome shotgun (WGS) entry which is preliminary data.</text>
</comment>
<feature type="compositionally biased region" description="Acidic residues" evidence="1">
    <location>
        <begin position="613"/>
        <end position="634"/>
    </location>
</feature>
<sequence length="634" mass="71453">MSTSLSQFNTLRNAVVSVLDADDVLSKVKALMRAHVFCALEGERLEKDGESEYPKGDFELEMLSTVIDFLDAFGLHKTLSVLSAETDFAKRHKIVDSKPEHKAIANGAREVLGFSPSRGARCKLESILKGKESLTHVPETKSYKSIPKEKTIFELEDEEDKLRQEAQQRERLEQEKIRKQKQEEEEKEKKLRQREEEMKRQEEAERRRKEEAKRQAEEEAQKKLEKYQSASTHSPSHSTHSPQRLKKQLAPMSIPVSSPGRASTVSDSSSNKMLEESPSSSTSSPFRTAPKKTPTDSYEEDKLRQEAQQRERLEQEKIRKQKQEEEEKEKKLRQREEEMKRQEEAERRRKEEAKRQAEEEAQKKLEKYQSASTHSPSHSTHSPQRLKKQLAPMSIPVSSPGRASTVSDSSSNKMLEESPSSSTSSPFRTAPKKTPTAISTPSVVDIDQESQTDSIEEIGAGSHEPTKKKESSKELTEPKAKQQGDLFDDEDNLEDSFNLEDMSSFEADFSDMALEDQPSDKKEDGKAKEQAESPMVEVISPGLRNPTFSTSLGEDPTIKKGFRPKTPQDILSATTSSSRPSTADMSVDMSVNSTGLTAFAPDYKQNAEKPSSVDDEDFGDLLDGSFDDSFDDAF</sequence>
<dbReference type="PROSITE" id="PS50896">
    <property type="entry name" value="LISH"/>
    <property type="match status" value="1"/>
</dbReference>
<feature type="region of interest" description="Disordered" evidence="1">
    <location>
        <begin position="601"/>
        <end position="634"/>
    </location>
</feature>
<keyword evidence="3" id="KW-1185">Reference proteome</keyword>
<feature type="compositionally biased region" description="Basic and acidic residues" evidence="1">
    <location>
        <begin position="464"/>
        <end position="482"/>
    </location>
</feature>
<feature type="compositionally biased region" description="Low complexity" evidence="1">
    <location>
        <begin position="572"/>
        <end position="583"/>
    </location>
</feature>
<gene>
    <name evidence="2" type="ORF">ADUPG1_013684</name>
</gene>
<feature type="region of interest" description="Disordered" evidence="1">
    <location>
        <begin position="164"/>
        <end position="589"/>
    </location>
</feature>